<keyword evidence="1" id="KW-1133">Transmembrane helix</keyword>
<name>A0ABS2NCH8_9BACI</name>
<gene>
    <name evidence="2" type="ORF">JOC86_002067</name>
</gene>
<accession>A0ABS2NCH8</accession>
<dbReference type="EMBL" id="JAFBDZ010000002">
    <property type="protein sequence ID" value="MBM7585525.1"/>
    <property type="molecule type" value="Genomic_DNA"/>
</dbReference>
<keyword evidence="1" id="KW-0812">Transmembrane</keyword>
<dbReference type="RefSeq" id="WP_205171658.1">
    <property type="nucleotide sequence ID" value="NZ_JAFBDZ010000002.1"/>
</dbReference>
<feature type="transmembrane region" description="Helical" evidence="1">
    <location>
        <begin position="6"/>
        <end position="27"/>
    </location>
</feature>
<evidence type="ECO:0008006" key="4">
    <source>
        <dbReference type="Google" id="ProtNLM"/>
    </source>
</evidence>
<dbReference type="Proteomes" id="UP001646157">
    <property type="component" value="Unassembled WGS sequence"/>
</dbReference>
<keyword evidence="3" id="KW-1185">Reference proteome</keyword>
<sequence length="45" mass="5146">MAIIEVFGWTITVILGIIFIWSLVIILKSKAMVKRTEEEVKSHDS</sequence>
<organism evidence="2 3">
    <name type="scientific">Rossellomorea pakistanensis</name>
    <dbReference type="NCBI Taxonomy" id="992288"/>
    <lineage>
        <taxon>Bacteria</taxon>
        <taxon>Bacillati</taxon>
        <taxon>Bacillota</taxon>
        <taxon>Bacilli</taxon>
        <taxon>Bacillales</taxon>
        <taxon>Bacillaceae</taxon>
        <taxon>Rossellomorea</taxon>
    </lineage>
</organism>
<comment type="caution">
    <text evidence="2">The sequence shown here is derived from an EMBL/GenBank/DDBJ whole genome shotgun (WGS) entry which is preliminary data.</text>
</comment>
<protein>
    <recommendedName>
        <fullName evidence="4">ATP synthase F0 subunit 8</fullName>
    </recommendedName>
</protein>
<proteinExistence type="predicted"/>
<evidence type="ECO:0000313" key="2">
    <source>
        <dbReference type="EMBL" id="MBM7585525.1"/>
    </source>
</evidence>
<evidence type="ECO:0000313" key="3">
    <source>
        <dbReference type="Proteomes" id="UP001646157"/>
    </source>
</evidence>
<keyword evidence="1" id="KW-0472">Membrane</keyword>
<evidence type="ECO:0000256" key="1">
    <source>
        <dbReference type="SAM" id="Phobius"/>
    </source>
</evidence>
<reference evidence="2 3" key="1">
    <citation type="submission" date="2021-01" db="EMBL/GenBank/DDBJ databases">
        <title>Genomic Encyclopedia of Type Strains, Phase IV (KMG-IV): sequencing the most valuable type-strain genomes for metagenomic binning, comparative biology and taxonomic classification.</title>
        <authorList>
            <person name="Goeker M."/>
        </authorList>
    </citation>
    <scope>NUCLEOTIDE SEQUENCE [LARGE SCALE GENOMIC DNA]</scope>
    <source>
        <strain evidence="2 3">DSM 24834</strain>
    </source>
</reference>